<proteinExistence type="predicted"/>
<accession>H2XLG2</accession>
<dbReference type="HOGENOM" id="CLU_3394024_0_0_1"/>
<protein>
    <submittedName>
        <fullName evidence="1">Uncharacterized protein</fullName>
    </submittedName>
</protein>
<dbReference type="Ensembl" id="ENSCINT00000032140.1">
    <property type="protein sequence ID" value="ENSCINP00000030494.1"/>
    <property type="gene ID" value="ENSCING00000023638.1"/>
</dbReference>
<dbReference type="AlphaFoldDB" id="H2XLG2"/>
<reference evidence="1" key="2">
    <citation type="journal article" date="2008" name="Genome Biol.">
        <title>Improved genome assembly and evidence-based global gene model set for the chordate Ciona intestinalis: new insight into intron and operon populations.</title>
        <authorList>
            <person name="Satou Y."/>
            <person name="Mineta K."/>
            <person name="Ogasawara M."/>
            <person name="Sasakura Y."/>
            <person name="Shoguchi E."/>
            <person name="Ueno K."/>
            <person name="Yamada L."/>
            <person name="Matsumoto J."/>
            <person name="Wasserscheid J."/>
            <person name="Dewar K."/>
            <person name="Wiley G.B."/>
            <person name="Macmil S.L."/>
            <person name="Roe B.A."/>
            <person name="Zeller R.W."/>
            <person name="Hastings K.E."/>
            <person name="Lemaire P."/>
            <person name="Lindquist E."/>
            <person name="Endo T."/>
            <person name="Hotta K."/>
            <person name="Inaba K."/>
        </authorList>
    </citation>
    <scope>NUCLEOTIDE SEQUENCE [LARGE SCALE GENOMIC DNA]</scope>
    <source>
        <strain evidence="1">wild type</strain>
    </source>
</reference>
<keyword evidence="2" id="KW-1185">Reference proteome</keyword>
<reference evidence="1" key="4">
    <citation type="submission" date="2025-09" db="UniProtKB">
        <authorList>
            <consortium name="Ensembl"/>
        </authorList>
    </citation>
    <scope>IDENTIFICATION</scope>
</reference>
<reference evidence="2" key="1">
    <citation type="journal article" date="2002" name="Science">
        <title>The draft genome of Ciona intestinalis: insights into chordate and vertebrate origins.</title>
        <authorList>
            <person name="Dehal P."/>
            <person name="Satou Y."/>
            <person name="Campbell R.K."/>
            <person name="Chapman J."/>
            <person name="Degnan B."/>
            <person name="De Tomaso A."/>
            <person name="Davidson B."/>
            <person name="Di Gregorio A."/>
            <person name="Gelpke M."/>
            <person name="Goodstein D.M."/>
            <person name="Harafuji N."/>
            <person name="Hastings K.E."/>
            <person name="Ho I."/>
            <person name="Hotta K."/>
            <person name="Huang W."/>
            <person name="Kawashima T."/>
            <person name="Lemaire P."/>
            <person name="Martinez D."/>
            <person name="Meinertzhagen I.A."/>
            <person name="Necula S."/>
            <person name="Nonaka M."/>
            <person name="Putnam N."/>
            <person name="Rash S."/>
            <person name="Saiga H."/>
            <person name="Satake M."/>
            <person name="Terry A."/>
            <person name="Yamada L."/>
            <person name="Wang H.G."/>
            <person name="Awazu S."/>
            <person name="Azumi K."/>
            <person name="Boore J."/>
            <person name="Branno M."/>
            <person name="Chin-Bow S."/>
            <person name="DeSantis R."/>
            <person name="Doyle S."/>
            <person name="Francino P."/>
            <person name="Keys D.N."/>
            <person name="Haga S."/>
            <person name="Hayashi H."/>
            <person name="Hino K."/>
            <person name="Imai K.S."/>
            <person name="Inaba K."/>
            <person name="Kano S."/>
            <person name="Kobayashi K."/>
            <person name="Kobayashi M."/>
            <person name="Lee B.I."/>
            <person name="Makabe K.W."/>
            <person name="Manohar C."/>
            <person name="Matassi G."/>
            <person name="Medina M."/>
            <person name="Mochizuki Y."/>
            <person name="Mount S."/>
            <person name="Morishita T."/>
            <person name="Miura S."/>
            <person name="Nakayama A."/>
            <person name="Nishizaka S."/>
            <person name="Nomoto H."/>
            <person name="Ohta F."/>
            <person name="Oishi K."/>
            <person name="Rigoutsos I."/>
            <person name="Sano M."/>
            <person name="Sasaki A."/>
            <person name="Sasakura Y."/>
            <person name="Shoguchi E."/>
            <person name="Shin-i T."/>
            <person name="Spagnuolo A."/>
            <person name="Stainier D."/>
            <person name="Suzuki M.M."/>
            <person name="Tassy O."/>
            <person name="Takatori N."/>
            <person name="Tokuoka M."/>
            <person name="Yagi K."/>
            <person name="Yoshizaki F."/>
            <person name="Wada S."/>
            <person name="Zhang C."/>
            <person name="Hyatt P.D."/>
            <person name="Larimer F."/>
            <person name="Detter C."/>
            <person name="Doggett N."/>
            <person name="Glavina T."/>
            <person name="Hawkins T."/>
            <person name="Richardson P."/>
            <person name="Lucas S."/>
            <person name="Kohara Y."/>
            <person name="Levine M."/>
            <person name="Satoh N."/>
            <person name="Rokhsar D.S."/>
        </authorList>
    </citation>
    <scope>NUCLEOTIDE SEQUENCE [LARGE SCALE GENOMIC DNA]</scope>
</reference>
<evidence type="ECO:0000313" key="1">
    <source>
        <dbReference type="Ensembl" id="ENSCINP00000030494.1"/>
    </source>
</evidence>
<dbReference type="Proteomes" id="UP000008144">
    <property type="component" value="Chromosome 5"/>
</dbReference>
<organism evidence="1 2">
    <name type="scientific">Ciona intestinalis</name>
    <name type="common">Transparent sea squirt</name>
    <name type="synonym">Ascidia intestinalis</name>
    <dbReference type="NCBI Taxonomy" id="7719"/>
    <lineage>
        <taxon>Eukaryota</taxon>
        <taxon>Metazoa</taxon>
        <taxon>Chordata</taxon>
        <taxon>Tunicata</taxon>
        <taxon>Ascidiacea</taxon>
        <taxon>Phlebobranchia</taxon>
        <taxon>Cionidae</taxon>
        <taxon>Ciona</taxon>
    </lineage>
</organism>
<sequence length="32" mass="3715">MGHYCCAQKLLHFGPNFISFSSTVRMQETFFS</sequence>
<evidence type="ECO:0000313" key="2">
    <source>
        <dbReference type="Proteomes" id="UP000008144"/>
    </source>
</evidence>
<name>H2XLG2_CIOIN</name>
<dbReference type="EMBL" id="EAAA01002149">
    <property type="status" value="NOT_ANNOTATED_CDS"/>
    <property type="molecule type" value="Genomic_DNA"/>
</dbReference>
<reference evidence="1" key="3">
    <citation type="submission" date="2025-08" db="UniProtKB">
        <authorList>
            <consortium name="Ensembl"/>
        </authorList>
    </citation>
    <scope>IDENTIFICATION</scope>
</reference>
<dbReference type="InParanoid" id="H2XLG2"/>